<dbReference type="OrthoDB" id="3293184at2"/>
<reference evidence="3 4" key="1">
    <citation type="submission" date="2018-05" db="EMBL/GenBank/DDBJ databases">
        <title>Evolution of GPA BGCs.</title>
        <authorList>
            <person name="Waglechner N."/>
            <person name="Wright G.D."/>
        </authorList>
    </citation>
    <scope>NUCLEOTIDE SEQUENCE [LARGE SCALE GENOMIC DNA]</scope>
    <source>
        <strain evidence="3 4">A82846</strain>
    </source>
</reference>
<dbReference type="GO" id="GO:0006508">
    <property type="term" value="P:proteolysis"/>
    <property type="evidence" value="ECO:0007669"/>
    <property type="project" value="InterPro"/>
</dbReference>
<dbReference type="InterPro" id="IPR052179">
    <property type="entry name" value="DD-CPase-like"/>
</dbReference>
<dbReference type="Proteomes" id="UP000287547">
    <property type="component" value="Unassembled WGS sequence"/>
</dbReference>
<dbReference type="GO" id="GO:0008233">
    <property type="term" value="F:peptidase activity"/>
    <property type="evidence" value="ECO:0007669"/>
    <property type="project" value="InterPro"/>
</dbReference>
<dbReference type="SUPFAM" id="SSF55166">
    <property type="entry name" value="Hedgehog/DD-peptidase"/>
    <property type="match status" value="1"/>
</dbReference>
<gene>
    <name evidence="3" type="ORF">DMH04_39845</name>
</gene>
<comment type="caution">
    <text evidence="3">The sequence shown here is derived from an EMBL/GenBank/DDBJ whole genome shotgun (WGS) entry which is preliminary data.</text>
</comment>
<dbReference type="AlphaFoldDB" id="A0A428YX06"/>
<feature type="region of interest" description="Disordered" evidence="1">
    <location>
        <begin position="40"/>
        <end position="62"/>
    </location>
</feature>
<feature type="domain" description="D-alanyl-D-alanine carboxypeptidase-like core" evidence="2">
    <location>
        <begin position="64"/>
        <end position="144"/>
    </location>
</feature>
<accession>A0A428YX06</accession>
<name>A0A428YX06_KIBAR</name>
<protein>
    <submittedName>
        <fullName evidence="3">Peptidase M15B and M15C</fullName>
    </submittedName>
</protein>
<dbReference type="PANTHER" id="PTHR34385:SF1">
    <property type="entry name" value="PEPTIDOGLYCAN L-ALANYL-D-GLUTAMATE ENDOPEPTIDASE CWLK"/>
    <property type="match status" value="1"/>
</dbReference>
<dbReference type="EMBL" id="QHKI01000051">
    <property type="protein sequence ID" value="RSM74609.1"/>
    <property type="molecule type" value="Genomic_DNA"/>
</dbReference>
<dbReference type="Pfam" id="PF02557">
    <property type="entry name" value="VanY"/>
    <property type="match status" value="1"/>
</dbReference>
<dbReference type="CDD" id="cd14846">
    <property type="entry name" value="Peptidase_M15_like"/>
    <property type="match status" value="1"/>
</dbReference>
<sequence>MPRTGRGHQRAKVVAVKLAIVALALVLSACTTLIQPKLVSSPDDGALEDSNVSPYDNDHPAIRRLDPKLRDAMQRAARDAEAKGIKVVVTSGWRSKSYQQRLLDDATSKYGSLDEARKHVNSPDKSTHVTGRAVDIGFTDAADWFSRKGSKYGLCQTYANELWHYELATEPGGDCPPQLSNAAG</sequence>
<dbReference type="PROSITE" id="PS51257">
    <property type="entry name" value="PROKAR_LIPOPROTEIN"/>
    <property type="match status" value="1"/>
</dbReference>
<evidence type="ECO:0000313" key="3">
    <source>
        <dbReference type="EMBL" id="RSM74609.1"/>
    </source>
</evidence>
<proteinExistence type="predicted"/>
<evidence type="ECO:0000256" key="1">
    <source>
        <dbReference type="SAM" id="MobiDB-lite"/>
    </source>
</evidence>
<dbReference type="InterPro" id="IPR009045">
    <property type="entry name" value="Zn_M74/Hedgehog-like"/>
</dbReference>
<evidence type="ECO:0000259" key="2">
    <source>
        <dbReference type="Pfam" id="PF02557"/>
    </source>
</evidence>
<organism evidence="3 4">
    <name type="scientific">Kibdelosporangium aridum</name>
    <dbReference type="NCBI Taxonomy" id="2030"/>
    <lineage>
        <taxon>Bacteria</taxon>
        <taxon>Bacillati</taxon>
        <taxon>Actinomycetota</taxon>
        <taxon>Actinomycetes</taxon>
        <taxon>Pseudonocardiales</taxon>
        <taxon>Pseudonocardiaceae</taxon>
        <taxon>Kibdelosporangium</taxon>
    </lineage>
</organism>
<dbReference type="InterPro" id="IPR003709">
    <property type="entry name" value="VanY-like_core_dom"/>
</dbReference>
<evidence type="ECO:0000313" key="4">
    <source>
        <dbReference type="Proteomes" id="UP000287547"/>
    </source>
</evidence>
<dbReference type="PANTHER" id="PTHR34385">
    <property type="entry name" value="D-ALANYL-D-ALANINE CARBOXYPEPTIDASE"/>
    <property type="match status" value="1"/>
</dbReference>
<dbReference type="Gene3D" id="3.30.1380.10">
    <property type="match status" value="1"/>
</dbReference>